<feature type="compositionally biased region" description="Basic and acidic residues" evidence="1">
    <location>
        <begin position="12"/>
        <end position="25"/>
    </location>
</feature>
<reference evidence="2" key="1">
    <citation type="submission" date="2023-07" db="EMBL/GenBank/DDBJ databases">
        <title>draft genome sequence of fig (Ficus carica).</title>
        <authorList>
            <person name="Takahashi T."/>
            <person name="Nishimura K."/>
        </authorList>
    </citation>
    <scope>NUCLEOTIDE SEQUENCE</scope>
</reference>
<keyword evidence="3" id="KW-1185">Reference proteome</keyword>
<evidence type="ECO:0000313" key="2">
    <source>
        <dbReference type="EMBL" id="GMN66156.1"/>
    </source>
</evidence>
<proteinExistence type="predicted"/>
<organism evidence="2 3">
    <name type="scientific">Ficus carica</name>
    <name type="common">Common fig</name>
    <dbReference type="NCBI Taxonomy" id="3494"/>
    <lineage>
        <taxon>Eukaryota</taxon>
        <taxon>Viridiplantae</taxon>
        <taxon>Streptophyta</taxon>
        <taxon>Embryophyta</taxon>
        <taxon>Tracheophyta</taxon>
        <taxon>Spermatophyta</taxon>
        <taxon>Magnoliopsida</taxon>
        <taxon>eudicotyledons</taxon>
        <taxon>Gunneridae</taxon>
        <taxon>Pentapetalae</taxon>
        <taxon>rosids</taxon>
        <taxon>fabids</taxon>
        <taxon>Rosales</taxon>
        <taxon>Moraceae</taxon>
        <taxon>Ficeae</taxon>
        <taxon>Ficus</taxon>
    </lineage>
</organism>
<protein>
    <submittedName>
        <fullName evidence="2">Uncharacterized protein</fullName>
    </submittedName>
</protein>
<accession>A0AA88JBH9</accession>
<dbReference type="EMBL" id="BTGU01000292">
    <property type="protein sequence ID" value="GMN66156.1"/>
    <property type="molecule type" value="Genomic_DNA"/>
</dbReference>
<sequence>MHGVIMSCRPPDGIRHHTPADEGARPKTFSSRSFTTSLAVVHGNFMFKSFKGKAFRSHSDRLRPSFCEPLVSLSSTCREEQNPVHHHSDRRRKFSDLPLPPIRFLCLFGQTEDHLKKSTPEMSSRGDLREGAYLRPFLPPWSTPVTGSQTSQLFDPVDKF</sequence>
<comment type="caution">
    <text evidence="2">The sequence shown here is derived from an EMBL/GenBank/DDBJ whole genome shotgun (WGS) entry which is preliminary data.</text>
</comment>
<feature type="region of interest" description="Disordered" evidence="1">
    <location>
        <begin position="1"/>
        <end position="29"/>
    </location>
</feature>
<dbReference type="AlphaFoldDB" id="A0AA88JBH9"/>
<gene>
    <name evidence="2" type="ORF">TIFTF001_035219</name>
</gene>
<evidence type="ECO:0000313" key="3">
    <source>
        <dbReference type="Proteomes" id="UP001187192"/>
    </source>
</evidence>
<dbReference type="Proteomes" id="UP001187192">
    <property type="component" value="Unassembled WGS sequence"/>
</dbReference>
<evidence type="ECO:0000256" key="1">
    <source>
        <dbReference type="SAM" id="MobiDB-lite"/>
    </source>
</evidence>
<name>A0AA88JBH9_FICCA</name>